<name>A0A0R1SAN9_9LACO</name>
<keyword evidence="1 2" id="KW-0238">DNA-binding</keyword>
<dbReference type="GO" id="GO:0003677">
    <property type="term" value="F:DNA binding"/>
    <property type="evidence" value="ECO:0007669"/>
    <property type="project" value="UniProtKB-UniRule"/>
</dbReference>
<organism evidence="4 5">
    <name type="scientific">Lentilactobacillus diolivorans DSM 14421</name>
    <dbReference type="NCBI Taxonomy" id="1423739"/>
    <lineage>
        <taxon>Bacteria</taxon>
        <taxon>Bacillati</taxon>
        <taxon>Bacillota</taxon>
        <taxon>Bacilli</taxon>
        <taxon>Lactobacillales</taxon>
        <taxon>Lactobacillaceae</taxon>
        <taxon>Lentilactobacillus</taxon>
    </lineage>
</organism>
<dbReference type="PANTHER" id="PTHR43479:SF7">
    <property type="entry name" value="TETR-FAMILY TRANSCRIPTIONAL REGULATOR"/>
    <property type="match status" value="1"/>
</dbReference>
<dbReference type="SUPFAM" id="SSF46689">
    <property type="entry name" value="Homeodomain-like"/>
    <property type="match status" value="1"/>
</dbReference>
<reference evidence="4 5" key="1">
    <citation type="journal article" date="2015" name="Genome Announc.">
        <title>Expanding the biotechnology potential of lactobacilli through comparative genomics of 213 strains and associated genera.</title>
        <authorList>
            <person name="Sun Z."/>
            <person name="Harris H.M."/>
            <person name="McCann A."/>
            <person name="Guo C."/>
            <person name="Argimon S."/>
            <person name="Zhang W."/>
            <person name="Yang X."/>
            <person name="Jeffery I.B."/>
            <person name="Cooney J.C."/>
            <person name="Kagawa T.F."/>
            <person name="Liu W."/>
            <person name="Song Y."/>
            <person name="Salvetti E."/>
            <person name="Wrobel A."/>
            <person name="Rasinkangas P."/>
            <person name="Parkhill J."/>
            <person name="Rea M.C."/>
            <person name="O'Sullivan O."/>
            <person name="Ritari J."/>
            <person name="Douillard F.P."/>
            <person name="Paul Ross R."/>
            <person name="Yang R."/>
            <person name="Briner A.E."/>
            <person name="Felis G.E."/>
            <person name="de Vos W.M."/>
            <person name="Barrangou R."/>
            <person name="Klaenhammer T.R."/>
            <person name="Caufield P.W."/>
            <person name="Cui Y."/>
            <person name="Zhang H."/>
            <person name="O'Toole P.W."/>
        </authorList>
    </citation>
    <scope>NUCLEOTIDE SEQUENCE [LARGE SCALE GENOMIC DNA]</scope>
    <source>
        <strain evidence="4 5">DSM 14421</strain>
    </source>
</reference>
<proteinExistence type="predicted"/>
<dbReference type="RefSeq" id="WP_057864658.1">
    <property type="nucleotide sequence ID" value="NZ_AZEY01000066.1"/>
</dbReference>
<evidence type="ECO:0000256" key="2">
    <source>
        <dbReference type="PROSITE-ProRule" id="PRU00335"/>
    </source>
</evidence>
<sequence>MKYDLSKKPTLGSQRTLKSFSEEMFELIKTKPFERITVREICAACNIPRATFYNYFDDKFDLLKYCWQVLATNIGVDDMPKIPNSKVFVQYFDDAYNFFSAHSSEVDSILLNNSLSSQLGDSFVNYFSGTIQTTVYKTLRGSIKKIPLQLLAEQYSNIIFVIFKWIFLEQNPTSKEQAHIYLRPFLNLDLDSPHHESF</sequence>
<gene>
    <name evidence="4" type="ORF">FC85_GL000051</name>
</gene>
<dbReference type="PANTHER" id="PTHR43479">
    <property type="entry name" value="ACREF/ENVCD OPERON REPRESSOR-RELATED"/>
    <property type="match status" value="1"/>
</dbReference>
<feature type="DNA-binding region" description="H-T-H motif" evidence="2">
    <location>
        <begin position="37"/>
        <end position="56"/>
    </location>
</feature>
<accession>A0A0R1SAN9</accession>
<dbReference type="PROSITE" id="PS50977">
    <property type="entry name" value="HTH_TETR_2"/>
    <property type="match status" value="1"/>
</dbReference>
<dbReference type="Gene3D" id="1.10.357.10">
    <property type="entry name" value="Tetracycline Repressor, domain 2"/>
    <property type="match status" value="1"/>
</dbReference>
<feature type="domain" description="HTH tetR-type" evidence="3">
    <location>
        <begin position="14"/>
        <end position="74"/>
    </location>
</feature>
<comment type="caution">
    <text evidence="4">The sequence shown here is derived from an EMBL/GenBank/DDBJ whole genome shotgun (WGS) entry which is preliminary data.</text>
</comment>
<evidence type="ECO:0000313" key="5">
    <source>
        <dbReference type="Proteomes" id="UP000052013"/>
    </source>
</evidence>
<dbReference type="InterPro" id="IPR050624">
    <property type="entry name" value="HTH-type_Tx_Regulator"/>
</dbReference>
<evidence type="ECO:0000256" key="1">
    <source>
        <dbReference type="ARBA" id="ARBA00023125"/>
    </source>
</evidence>
<dbReference type="STRING" id="1423739.FC85_GL000051"/>
<dbReference type="PATRIC" id="fig|1423739.3.peg.56"/>
<dbReference type="AlphaFoldDB" id="A0A0R1SAN9"/>
<dbReference type="EMBL" id="AZEY01000066">
    <property type="protein sequence ID" value="KRL65502.1"/>
    <property type="molecule type" value="Genomic_DNA"/>
</dbReference>
<dbReference type="InterPro" id="IPR001647">
    <property type="entry name" value="HTH_TetR"/>
</dbReference>
<protein>
    <submittedName>
        <fullName evidence="4">Regulatory protein TetR</fullName>
    </submittedName>
</protein>
<evidence type="ECO:0000313" key="4">
    <source>
        <dbReference type="EMBL" id="KRL65502.1"/>
    </source>
</evidence>
<evidence type="ECO:0000259" key="3">
    <source>
        <dbReference type="PROSITE" id="PS50977"/>
    </source>
</evidence>
<dbReference type="Pfam" id="PF00440">
    <property type="entry name" value="TetR_N"/>
    <property type="match status" value="1"/>
</dbReference>
<dbReference type="Proteomes" id="UP000052013">
    <property type="component" value="Unassembled WGS sequence"/>
</dbReference>
<dbReference type="InterPro" id="IPR009057">
    <property type="entry name" value="Homeodomain-like_sf"/>
</dbReference>